<dbReference type="InterPro" id="IPR006282">
    <property type="entry name" value="Thi_PPkinase"/>
</dbReference>
<dbReference type="OrthoDB" id="9804377at2"/>
<keyword evidence="2" id="KW-0547">Nucleotide-binding</keyword>
<dbReference type="GO" id="GO:0006772">
    <property type="term" value="P:thiamine metabolic process"/>
    <property type="evidence" value="ECO:0007669"/>
    <property type="project" value="UniProtKB-UniRule"/>
</dbReference>
<keyword evidence="8" id="KW-1185">Reference proteome</keyword>
<feature type="domain" description="Thiamin pyrophosphokinase thiamin-binding" evidence="6">
    <location>
        <begin position="164"/>
        <end position="229"/>
    </location>
</feature>
<dbReference type="GO" id="GO:0005524">
    <property type="term" value="F:ATP binding"/>
    <property type="evidence" value="ECO:0007669"/>
    <property type="project" value="UniProtKB-KW"/>
</dbReference>
<evidence type="ECO:0000256" key="5">
    <source>
        <dbReference type="NCBIfam" id="TIGR01378"/>
    </source>
</evidence>
<dbReference type="GO" id="GO:0004788">
    <property type="term" value="F:thiamine diphosphokinase activity"/>
    <property type="evidence" value="ECO:0007669"/>
    <property type="project" value="UniProtKB-UniRule"/>
</dbReference>
<evidence type="ECO:0000256" key="1">
    <source>
        <dbReference type="ARBA" id="ARBA00022679"/>
    </source>
</evidence>
<keyword evidence="3 7" id="KW-0418">Kinase</keyword>
<dbReference type="SUPFAM" id="SSF63862">
    <property type="entry name" value="Thiamin pyrophosphokinase, substrate-binding domain"/>
    <property type="match status" value="1"/>
</dbReference>
<evidence type="ECO:0000313" key="7">
    <source>
        <dbReference type="EMBL" id="TCO85400.1"/>
    </source>
</evidence>
<dbReference type="GO" id="GO:0009229">
    <property type="term" value="P:thiamine diphosphate biosynthetic process"/>
    <property type="evidence" value="ECO:0007669"/>
    <property type="project" value="InterPro"/>
</dbReference>
<dbReference type="InterPro" id="IPR036759">
    <property type="entry name" value="TPK_catalytic_sf"/>
</dbReference>
<dbReference type="InterPro" id="IPR007371">
    <property type="entry name" value="TPK_catalytic"/>
</dbReference>
<organism evidence="7 8">
    <name type="scientific">Frisingicoccus caecimuris</name>
    <dbReference type="NCBI Taxonomy" id="1796636"/>
    <lineage>
        <taxon>Bacteria</taxon>
        <taxon>Bacillati</taxon>
        <taxon>Bacillota</taxon>
        <taxon>Clostridia</taxon>
        <taxon>Lachnospirales</taxon>
        <taxon>Lachnospiraceae</taxon>
        <taxon>Frisingicoccus</taxon>
    </lineage>
</organism>
<dbReference type="CDD" id="cd07995">
    <property type="entry name" value="TPK"/>
    <property type="match status" value="1"/>
</dbReference>
<keyword evidence="1" id="KW-0808">Transferase</keyword>
<dbReference type="Gene3D" id="3.40.50.10240">
    <property type="entry name" value="Thiamin pyrophosphokinase, catalytic domain"/>
    <property type="match status" value="1"/>
</dbReference>
<protein>
    <recommendedName>
        <fullName evidence="5">Thiamine diphosphokinase</fullName>
        <ecNumber evidence="5">2.7.6.2</ecNumber>
    </recommendedName>
</protein>
<dbReference type="Pfam" id="PF04265">
    <property type="entry name" value="TPK_B1_binding"/>
    <property type="match status" value="1"/>
</dbReference>
<evidence type="ECO:0000313" key="8">
    <source>
        <dbReference type="Proteomes" id="UP000295711"/>
    </source>
</evidence>
<name>A0A4R2LNQ0_9FIRM</name>
<dbReference type="AlphaFoldDB" id="A0A4R2LNQ0"/>
<dbReference type="InterPro" id="IPR036371">
    <property type="entry name" value="TPK_B1-bd_sf"/>
</dbReference>
<dbReference type="EC" id="2.7.6.2" evidence="5"/>
<comment type="caution">
    <text evidence="7">The sequence shown here is derived from an EMBL/GenBank/DDBJ whole genome shotgun (WGS) entry which is preliminary data.</text>
</comment>
<dbReference type="SUPFAM" id="SSF63999">
    <property type="entry name" value="Thiamin pyrophosphokinase, catalytic domain"/>
    <property type="match status" value="1"/>
</dbReference>
<dbReference type="PANTHER" id="PTHR41299">
    <property type="entry name" value="THIAMINE PYROPHOSPHOKINASE"/>
    <property type="match status" value="1"/>
</dbReference>
<accession>A0A4R2LNQ0</accession>
<dbReference type="GO" id="GO:0016301">
    <property type="term" value="F:kinase activity"/>
    <property type="evidence" value="ECO:0007669"/>
    <property type="project" value="UniProtKB-KW"/>
</dbReference>
<dbReference type="NCBIfam" id="TIGR01378">
    <property type="entry name" value="thi_PPkinase"/>
    <property type="match status" value="1"/>
</dbReference>
<reference evidence="7 8" key="1">
    <citation type="submission" date="2019-03" db="EMBL/GenBank/DDBJ databases">
        <title>Genomic Encyclopedia of Type Strains, Phase IV (KMG-IV): sequencing the most valuable type-strain genomes for metagenomic binning, comparative biology and taxonomic classification.</title>
        <authorList>
            <person name="Goeker M."/>
        </authorList>
    </citation>
    <scope>NUCLEOTIDE SEQUENCE [LARGE SCALE GENOMIC DNA]</scope>
    <source>
        <strain evidence="7 8">DSM 28559</strain>
    </source>
</reference>
<dbReference type="Proteomes" id="UP000295711">
    <property type="component" value="Unassembled WGS sequence"/>
</dbReference>
<evidence type="ECO:0000256" key="2">
    <source>
        <dbReference type="ARBA" id="ARBA00022741"/>
    </source>
</evidence>
<dbReference type="InterPro" id="IPR007373">
    <property type="entry name" value="Thiamin_PyroPKinase_B1-bd"/>
</dbReference>
<dbReference type="Pfam" id="PF04263">
    <property type="entry name" value="TPK_catalytic"/>
    <property type="match status" value="1"/>
</dbReference>
<dbReference type="EMBL" id="SLXA01000003">
    <property type="protein sequence ID" value="TCO85400.1"/>
    <property type="molecule type" value="Genomic_DNA"/>
</dbReference>
<dbReference type="GO" id="GO:0030975">
    <property type="term" value="F:thiamine binding"/>
    <property type="evidence" value="ECO:0007669"/>
    <property type="project" value="InterPro"/>
</dbReference>
<gene>
    <name evidence="7" type="ORF">EV212_103121</name>
</gene>
<dbReference type="RefSeq" id="WP_132089629.1">
    <property type="nucleotide sequence ID" value="NZ_JANKAQ010000003.1"/>
</dbReference>
<proteinExistence type="predicted"/>
<sequence>MKVLIITGGNIDDDFAFSFLKNSKYDEVIAVDGGLAFADRAGMTITHLVGDFDTIDGGTLEKYVHRKDICVHQFIPEKDYTDTDIAVKLALQLFDENPCRETTVSSCPCKMSQSADEKILHILGGTGSRLDHVLANLQMLKNIMEAGVQGILIDKNNQIQMIRGGCELKKEGIFGKYMSLVPATMDLSGITLEGFKYPLNQANTHFGESLCVSNELVAEKGRITIEEGLAWMILSRD</sequence>
<evidence type="ECO:0000259" key="6">
    <source>
        <dbReference type="SMART" id="SM00983"/>
    </source>
</evidence>
<evidence type="ECO:0000256" key="3">
    <source>
        <dbReference type="ARBA" id="ARBA00022777"/>
    </source>
</evidence>
<evidence type="ECO:0000256" key="4">
    <source>
        <dbReference type="ARBA" id="ARBA00022840"/>
    </source>
</evidence>
<dbReference type="InterPro" id="IPR053149">
    <property type="entry name" value="TPK"/>
</dbReference>
<keyword evidence="4" id="KW-0067">ATP-binding</keyword>
<dbReference type="SMART" id="SM00983">
    <property type="entry name" value="TPK_B1_binding"/>
    <property type="match status" value="1"/>
</dbReference>
<dbReference type="PANTHER" id="PTHR41299:SF1">
    <property type="entry name" value="THIAMINE PYROPHOSPHOKINASE"/>
    <property type="match status" value="1"/>
</dbReference>